<dbReference type="RefSeq" id="WP_067626822.1">
    <property type="nucleotide sequence ID" value="NZ_BAAAXL010000009.1"/>
</dbReference>
<keyword evidence="5" id="KW-1185">Reference proteome</keyword>
<dbReference type="SUPFAM" id="SSF46689">
    <property type="entry name" value="Homeodomain-like"/>
    <property type="match status" value="1"/>
</dbReference>
<name>A0ABU3FEI4_9ENTE</name>
<evidence type="ECO:0000313" key="5">
    <source>
        <dbReference type="Proteomes" id="UP001269061"/>
    </source>
</evidence>
<keyword evidence="1 2" id="KW-0238">DNA-binding</keyword>
<evidence type="ECO:0000256" key="2">
    <source>
        <dbReference type="PROSITE-ProRule" id="PRU00335"/>
    </source>
</evidence>
<dbReference type="InterPro" id="IPR050624">
    <property type="entry name" value="HTH-type_Tx_Regulator"/>
</dbReference>
<dbReference type="Pfam" id="PF14278">
    <property type="entry name" value="TetR_C_8"/>
    <property type="match status" value="1"/>
</dbReference>
<dbReference type="PROSITE" id="PS50977">
    <property type="entry name" value="HTH_TETR_2"/>
    <property type="match status" value="1"/>
</dbReference>
<dbReference type="PANTHER" id="PTHR43479:SF11">
    <property type="entry name" value="ACREF_ENVCD OPERON REPRESSOR-RELATED"/>
    <property type="match status" value="1"/>
</dbReference>
<dbReference type="InterPro" id="IPR001647">
    <property type="entry name" value="HTH_TetR"/>
</dbReference>
<evidence type="ECO:0000256" key="1">
    <source>
        <dbReference type="ARBA" id="ARBA00023125"/>
    </source>
</evidence>
<organism evidence="4 5">
    <name type="scientific">Enterococcus pseudoavium</name>
    <dbReference type="NCBI Taxonomy" id="44007"/>
    <lineage>
        <taxon>Bacteria</taxon>
        <taxon>Bacillati</taxon>
        <taxon>Bacillota</taxon>
        <taxon>Bacilli</taxon>
        <taxon>Lactobacillales</taxon>
        <taxon>Enterococcaceae</taxon>
        <taxon>Enterococcus</taxon>
    </lineage>
</organism>
<evidence type="ECO:0000313" key="4">
    <source>
        <dbReference type="EMBL" id="MDT2769448.1"/>
    </source>
</evidence>
<dbReference type="Proteomes" id="UP001269061">
    <property type="component" value="Unassembled WGS sequence"/>
</dbReference>
<dbReference type="Gene3D" id="1.10.357.10">
    <property type="entry name" value="Tetracycline Repressor, domain 2"/>
    <property type="match status" value="1"/>
</dbReference>
<gene>
    <name evidence="4" type="ORF">P7H46_01195</name>
</gene>
<dbReference type="EMBL" id="JARQAZ010000001">
    <property type="protein sequence ID" value="MDT2769448.1"/>
    <property type="molecule type" value="Genomic_DNA"/>
</dbReference>
<proteinExistence type="predicted"/>
<protein>
    <submittedName>
        <fullName evidence="4">TetR/AcrR family transcriptional regulator</fullName>
    </submittedName>
</protein>
<evidence type="ECO:0000259" key="3">
    <source>
        <dbReference type="PROSITE" id="PS50977"/>
    </source>
</evidence>
<feature type="DNA-binding region" description="H-T-H motif" evidence="2">
    <location>
        <begin position="34"/>
        <end position="53"/>
    </location>
</feature>
<sequence>MTNAYNLDQKQLTKDSILGALLIIMDKKEFKKISISEVSQKAGVSRMAFYRNYEILEDVLMERLDTINRAFVQVIDREHVNNYEMTKRYFSHMKSHKDFLMKLFDAGLTQLVLDQLIAFLEELSEYLICDIECTPEYRKYNIKFIAGGIFNVLLTWCQGGMVESEDQMATLICERFSNHITKLAPIN</sequence>
<accession>A0ABU3FEI4</accession>
<dbReference type="PANTHER" id="PTHR43479">
    <property type="entry name" value="ACREF/ENVCD OPERON REPRESSOR-RELATED"/>
    <property type="match status" value="1"/>
</dbReference>
<dbReference type="InterPro" id="IPR039532">
    <property type="entry name" value="TetR_C_Firmicutes"/>
</dbReference>
<reference evidence="4 5" key="1">
    <citation type="submission" date="2023-03" db="EMBL/GenBank/DDBJ databases">
        <authorList>
            <person name="Shen W."/>
            <person name="Cai J."/>
        </authorList>
    </citation>
    <scope>NUCLEOTIDE SEQUENCE [LARGE SCALE GENOMIC DNA]</scope>
    <source>
        <strain evidence="4 5">Y59</strain>
    </source>
</reference>
<feature type="domain" description="HTH tetR-type" evidence="3">
    <location>
        <begin position="11"/>
        <end position="71"/>
    </location>
</feature>
<dbReference type="InterPro" id="IPR009057">
    <property type="entry name" value="Homeodomain-like_sf"/>
</dbReference>
<comment type="caution">
    <text evidence="4">The sequence shown here is derived from an EMBL/GenBank/DDBJ whole genome shotgun (WGS) entry which is preliminary data.</text>
</comment>